<dbReference type="AlphaFoldDB" id="A0AAW0UPM0"/>
<dbReference type="GO" id="GO:0005615">
    <property type="term" value="C:extracellular space"/>
    <property type="evidence" value="ECO:0007669"/>
    <property type="project" value="TreeGrafter"/>
</dbReference>
<organism evidence="4 5">
    <name type="scientific">Scylla paramamosain</name>
    <name type="common">Mud crab</name>
    <dbReference type="NCBI Taxonomy" id="85552"/>
    <lineage>
        <taxon>Eukaryota</taxon>
        <taxon>Metazoa</taxon>
        <taxon>Ecdysozoa</taxon>
        <taxon>Arthropoda</taxon>
        <taxon>Crustacea</taxon>
        <taxon>Multicrustacea</taxon>
        <taxon>Malacostraca</taxon>
        <taxon>Eumalacostraca</taxon>
        <taxon>Eucarida</taxon>
        <taxon>Decapoda</taxon>
        <taxon>Pleocyemata</taxon>
        <taxon>Brachyura</taxon>
        <taxon>Eubrachyura</taxon>
        <taxon>Portunoidea</taxon>
        <taxon>Portunidae</taxon>
        <taxon>Portuninae</taxon>
        <taxon>Scylla</taxon>
    </lineage>
</organism>
<comment type="caution">
    <text evidence="4">The sequence shown here is derived from an EMBL/GenBank/DDBJ whole genome shotgun (WGS) entry which is preliminary data.</text>
</comment>
<dbReference type="PANTHER" id="PTHR24373:SF275">
    <property type="entry name" value="TIR DOMAIN-CONTAINING PROTEIN"/>
    <property type="match status" value="1"/>
</dbReference>
<sequence length="1185" mass="134557">MDVLNSGLEVIAEEDFGDTRVSNLRLMSNNIRLIADKAFSGMSQFLQSLDLSHNELTSVPRGALTPLNFLEWFNLHGNHIAELVEEDWVGLRDTLTTLFLGDNDIDHVPRDVFSRCKRLLRLNLDDNNILTLERDSLSRNIQTLSLSHNLLTGFPSEALSSIRGLTWLFLRGNLLDRLPDTGFVVHKKLDKLDLGENFIRFIPNNLFNGSLTVRDLHLDFNLLTEIQERAFQGLNPGRLYLSSNNIFNISEEAFLGGPENSLVMVDLEKNSLSAVPKALSKLKRLRYLYLPDNKISEIKDDAFCSFCETLESLSLSGNQLKAVPRNSLENCSTITHLNLGHNQIEDLREEDFETWGDNLETLVLRNNKIQRILSHTFRYTPKLRELSLSFNRIGDITAESFIDVLNTLEVLEISFGFYRDDFPEEVLKPLTALQWIALDNNNFRTISETALYSFGELHYFNMDSNRLTHIPKTLFHQNVHKKLSDIRLALNFIDRLETHTFHHLISLRTLVLTGNKIRTVHFEAFKNLPVLSTILLSDNQLEHIEPRAFSDLPGLVELDLQQNKLKEFSLAVFANVTTSLTPLDVNISYNEIHELSAASGPHPQVMSLDVSHNALKEVPINFLGAIVFSLQRLDLGYNKITKLDSTAFGHLPRLQMLILVHNGIKQVRPRAFSSLKMVQLLDLSHNHVKNLPPKCFSDTSFLRVLDLSFNHLRSLPLSVFRGTRLETLQLSHNQFVSMPVTIFKDVEESLHYLDISYNHLEHLDSTMFYNAPNLIELNLAHNRLSILPDNVFLSLTGLITLDLSFNPVRANFKELFHYTQNIQKLNMAGIGFTSSPIIPLPNLISLNLSSNGITEVEQQSVETLTRLRSLDLSRNQIVQVRSRLWRSMVYLKYLDLSYNPIESLTKDSFGGASNIETLVLSNLDNITRFDYDALSHMTFLRELYMNTFPHIEKYRFRVGHLLATVHTLQKLHLEVREKALTDQITGAFGPKLKELHITGKALIQIDSNTFKGFQNKHELLLSITDTSIESFPDGLLAHLSDVAYLSLDLRRNLLKYLSPQVLYENSSTWESKGTTFVAGGLALEDNEWSCDCSLVWLGRWLRRWLRETLLIHTAVLKGAQRVHTLARAATCYERRTGQNVPLLDLHAEDLGCQASALSDASDAPPASSPLHVVILSFITLVAVGA</sequence>
<keyword evidence="5" id="KW-1185">Reference proteome</keyword>
<dbReference type="SMART" id="SM00368">
    <property type="entry name" value="LRR_RI"/>
    <property type="match status" value="3"/>
</dbReference>
<dbReference type="PANTHER" id="PTHR24373">
    <property type="entry name" value="SLIT RELATED LEUCINE-RICH REPEAT NEURONAL PROTEIN"/>
    <property type="match status" value="1"/>
</dbReference>
<keyword evidence="1" id="KW-0433">Leucine-rich repeat</keyword>
<dbReference type="InterPro" id="IPR050328">
    <property type="entry name" value="Dev_Immune_Receptor"/>
</dbReference>
<dbReference type="Proteomes" id="UP001487740">
    <property type="component" value="Unassembled WGS sequence"/>
</dbReference>
<dbReference type="Gene3D" id="3.80.10.10">
    <property type="entry name" value="Ribonuclease Inhibitor"/>
    <property type="match status" value="7"/>
</dbReference>
<evidence type="ECO:0000313" key="5">
    <source>
        <dbReference type="Proteomes" id="UP001487740"/>
    </source>
</evidence>
<dbReference type="SUPFAM" id="SSF52047">
    <property type="entry name" value="RNI-like"/>
    <property type="match status" value="2"/>
</dbReference>
<dbReference type="InterPro" id="IPR003591">
    <property type="entry name" value="Leu-rich_rpt_typical-subtyp"/>
</dbReference>
<dbReference type="PROSITE" id="PS51450">
    <property type="entry name" value="LRR"/>
    <property type="match status" value="10"/>
</dbReference>
<dbReference type="FunFam" id="3.80.10.10:FF:001164">
    <property type="entry name" value="GH01279p"/>
    <property type="match status" value="2"/>
</dbReference>
<evidence type="ECO:0000256" key="3">
    <source>
        <dbReference type="ARBA" id="ARBA00022737"/>
    </source>
</evidence>
<evidence type="ECO:0000313" key="4">
    <source>
        <dbReference type="EMBL" id="KAK8400941.1"/>
    </source>
</evidence>
<dbReference type="InterPro" id="IPR001611">
    <property type="entry name" value="Leu-rich_rpt"/>
</dbReference>
<reference evidence="4 5" key="1">
    <citation type="submission" date="2023-03" db="EMBL/GenBank/DDBJ databases">
        <title>High-quality genome of Scylla paramamosain provides insights in environmental adaptation.</title>
        <authorList>
            <person name="Zhang L."/>
        </authorList>
    </citation>
    <scope>NUCLEOTIDE SEQUENCE [LARGE SCALE GENOMIC DNA]</scope>
    <source>
        <strain evidence="4">LZ_2023a</strain>
        <tissue evidence="4">Muscle</tissue>
    </source>
</reference>
<dbReference type="SUPFAM" id="SSF52058">
    <property type="entry name" value="L domain-like"/>
    <property type="match status" value="2"/>
</dbReference>
<dbReference type="Pfam" id="PF13855">
    <property type="entry name" value="LRR_8"/>
    <property type="match status" value="8"/>
</dbReference>
<dbReference type="EMBL" id="JARAKH010000009">
    <property type="protein sequence ID" value="KAK8400941.1"/>
    <property type="molecule type" value="Genomic_DNA"/>
</dbReference>
<name>A0AAW0UPM0_SCYPA</name>
<evidence type="ECO:0008006" key="6">
    <source>
        <dbReference type="Google" id="ProtNLM"/>
    </source>
</evidence>
<keyword evidence="2" id="KW-0732">Signal</keyword>
<gene>
    <name evidence="4" type="ORF">O3P69_002606</name>
</gene>
<protein>
    <recommendedName>
        <fullName evidence="6">Chaoptin</fullName>
    </recommendedName>
</protein>
<accession>A0AAW0UPM0</accession>
<dbReference type="InterPro" id="IPR032675">
    <property type="entry name" value="LRR_dom_sf"/>
</dbReference>
<dbReference type="SMART" id="SM00365">
    <property type="entry name" value="LRR_SD22"/>
    <property type="match status" value="10"/>
</dbReference>
<dbReference type="GO" id="GO:0031012">
    <property type="term" value="C:extracellular matrix"/>
    <property type="evidence" value="ECO:0007669"/>
    <property type="project" value="TreeGrafter"/>
</dbReference>
<dbReference type="SMART" id="SM00364">
    <property type="entry name" value="LRR_BAC"/>
    <property type="match status" value="9"/>
</dbReference>
<dbReference type="Pfam" id="PF00560">
    <property type="entry name" value="LRR_1"/>
    <property type="match status" value="1"/>
</dbReference>
<dbReference type="PRINTS" id="PR00019">
    <property type="entry name" value="LEURICHRPT"/>
</dbReference>
<proteinExistence type="predicted"/>
<evidence type="ECO:0000256" key="1">
    <source>
        <dbReference type="ARBA" id="ARBA00022614"/>
    </source>
</evidence>
<keyword evidence="3" id="KW-0677">Repeat</keyword>
<evidence type="ECO:0000256" key="2">
    <source>
        <dbReference type="ARBA" id="ARBA00022729"/>
    </source>
</evidence>
<dbReference type="SMART" id="SM00369">
    <property type="entry name" value="LRR_TYP"/>
    <property type="match status" value="29"/>
</dbReference>